<protein>
    <submittedName>
        <fullName evidence="1">Uncharacterized protein</fullName>
    </submittedName>
</protein>
<organism evidence="1 2">
    <name type="scientific">Sinomicrobium pectinilyticum</name>
    <dbReference type="NCBI Taxonomy" id="1084421"/>
    <lineage>
        <taxon>Bacteria</taxon>
        <taxon>Pseudomonadati</taxon>
        <taxon>Bacteroidota</taxon>
        <taxon>Flavobacteriia</taxon>
        <taxon>Flavobacteriales</taxon>
        <taxon>Flavobacteriaceae</taxon>
        <taxon>Sinomicrobium</taxon>
    </lineage>
</organism>
<dbReference type="AlphaFoldDB" id="A0A3N0EHC8"/>
<reference evidence="1 2" key="1">
    <citation type="submission" date="2018-10" db="EMBL/GenBank/DDBJ databases">
        <title>Sinomicrobium pectinilyticum sp. nov., a pectinase-producing bacterium isolated from alkaline and saline soil, and emended description of the genus Sinomicrobium.</title>
        <authorList>
            <person name="Cheng B."/>
            <person name="Li C."/>
            <person name="Lai Q."/>
            <person name="Du M."/>
            <person name="Shao Z."/>
            <person name="Xu P."/>
            <person name="Yang C."/>
        </authorList>
    </citation>
    <scope>NUCLEOTIDE SEQUENCE [LARGE SCALE GENOMIC DNA]</scope>
    <source>
        <strain evidence="1 2">5DNS001</strain>
    </source>
</reference>
<dbReference type="OrthoDB" id="1080574at2"/>
<sequence>MVIEIIISEIDFYITQNIREKRILSGMSQQDLSCTIGESESYFRNVEDPKHPQKMDHRMLAKAARALKIERYEDIYPEKVPKHDLVKIRLKLLKKENDEKEIDENGNVIPNMEIIFTKYLSEKEINEFKIREGRDKFLKIISNGS</sequence>
<dbReference type="EMBL" id="RJTM01000072">
    <property type="protein sequence ID" value="RNL87221.1"/>
    <property type="molecule type" value="Genomic_DNA"/>
</dbReference>
<proteinExistence type="predicted"/>
<gene>
    <name evidence="1" type="ORF">ED312_10440</name>
</gene>
<accession>A0A3N0EHC8</accession>
<evidence type="ECO:0000313" key="1">
    <source>
        <dbReference type="EMBL" id="RNL87221.1"/>
    </source>
</evidence>
<dbReference type="Proteomes" id="UP000267469">
    <property type="component" value="Unassembled WGS sequence"/>
</dbReference>
<evidence type="ECO:0000313" key="2">
    <source>
        <dbReference type="Proteomes" id="UP000267469"/>
    </source>
</evidence>
<dbReference type="InterPro" id="IPR010982">
    <property type="entry name" value="Lambda_DNA-bd_dom_sf"/>
</dbReference>
<keyword evidence="2" id="KW-1185">Reference proteome</keyword>
<dbReference type="GO" id="GO:0003677">
    <property type="term" value="F:DNA binding"/>
    <property type="evidence" value="ECO:0007669"/>
    <property type="project" value="InterPro"/>
</dbReference>
<dbReference type="Gene3D" id="1.10.260.40">
    <property type="entry name" value="lambda repressor-like DNA-binding domains"/>
    <property type="match status" value="1"/>
</dbReference>
<comment type="caution">
    <text evidence="1">The sequence shown here is derived from an EMBL/GenBank/DDBJ whole genome shotgun (WGS) entry which is preliminary data.</text>
</comment>
<dbReference type="RefSeq" id="WP_123215955.1">
    <property type="nucleotide sequence ID" value="NZ_RJTM01000072.1"/>
</dbReference>
<name>A0A3N0EHC8_SINP1</name>
<dbReference type="SUPFAM" id="SSF47413">
    <property type="entry name" value="lambda repressor-like DNA-binding domains"/>
    <property type="match status" value="1"/>
</dbReference>